<reference evidence="2" key="1">
    <citation type="submission" date="2021-06" db="EMBL/GenBank/DDBJ databases">
        <title>44 bacteria genomes isolated from Dapeng, Shenzhen.</title>
        <authorList>
            <person name="Zheng W."/>
            <person name="Yu S."/>
            <person name="Huang Y."/>
        </authorList>
    </citation>
    <scope>NUCLEOTIDE SEQUENCE</scope>
    <source>
        <strain evidence="2">DP5N28-2</strain>
    </source>
</reference>
<gene>
    <name evidence="2" type="ORF">KUV50_06295</name>
</gene>
<sequence length="110" mass="12031">MVLVVVNEGEPREGDNNEDDDDSTVSVPYAITPNGDGINDQLEIFSNCNIRVIEIRIFDKWGGELYRVQGGEVEASIWADFPPGVVMVQVMYEASNGVVKTAVQGVLVVM</sequence>
<dbReference type="Proteomes" id="UP000753961">
    <property type="component" value="Unassembled WGS sequence"/>
</dbReference>
<evidence type="ECO:0000313" key="3">
    <source>
        <dbReference type="Proteomes" id="UP000753961"/>
    </source>
</evidence>
<comment type="caution">
    <text evidence="2">The sequence shown here is derived from an EMBL/GenBank/DDBJ whole genome shotgun (WGS) entry which is preliminary data.</text>
</comment>
<feature type="region of interest" description="Disordered" evidence="1">
    <location>
        <begin position="1"/>
        <end position="27"/>
    </location>
</feature>
<accession>A0A953HSW0</accession>
<dbReference type="RefSeq" id="WP_222579253.1">
    <property type="nucleotide sequence ID" value="NZ_JAHVHU010000006.1"/>
</dbReference>
<dbReference type="EMBL" id="JAHVHU010000006">
    <property type="protein sequence ID" value="MBY5957730.1"/>
    <property type="molecule type" value="Genomic_DNA"/>
</dbReference>
<dbReference type="Pfam" id="PF13585">
    <property type="entry name" value="CHU_C"/>
    <property type="match status" value="1"/>
</dbReference>
<protein>
    <submittedName>
        <fullName evidence="2">Gliding motility-associated C-terminal domain-containing protein</fullName>
    </submittedName>
</protein>
<organism evidence="2 3">
    <name type="scientific">Membranihabitans marinus</name>
    <dbReference type="NCBI Taxonomy" id="1227546"/>
    <lineage>
        <taxon>Bacteria</taxon>
        <taxon>Pseudomonadati</taxon>
        <taxon>Bacteroidota</taxon>
        <taxon>Saprospiria</taxon>
        <taxon>Saprospirales</taxon>
        <taxon>Saprospiraceae</taxon>
        <taxon>Membranihabitans</taxon>
    </lineage>
</organism>
<evidence type="ECO:0000313" key="2">
    <source>
        <dbReference type="EMBL" id="MBY5957730.1"/>
    </source>
</evidence>
<name>A0A953HSW0_9BACT</name>
<proteinExistence type="predicted"/>
<dbReference type="AlphaFoldDB" id="A0A953HSW0"/>
<keyword evidence="3" id="KW-1185">Reference proteome</keyword>
<evidence type="ECO:0000256" key="1">
    <source>
        <dbReference type="SAM" id="MobiDB-lite"/>
    </source>
</evidence>